<dbReference type="EMBL" id="NDHI03003519">
    <property type="protein sequence ID" value="PNJ28437.1"/>
    <property type="molecule type" value="Genomic_DNA"/>
</dbReference>
<protein>
    <submittedName>
        <fullName evidence="6">PGPEP1 isoform 8</fullName>
    </submittedName>
    <submittedName>
        <fullName evidence="7">Pyroglutamyl-peptidase I</fullName>
    </submittedName>
</protein>
<evidence type="ECO:0000313" key="7">
    <source>
        <dbReference type="Ensembl" id="ENSPPYP00000040094.1"/>
    </source>
</evidence>
<dbReference type="SUPFAM" id="SSF53182">
    <property type="entry name" value="Pyrrolidone carboxyl peptidase (pyroglutamate aminopeptidase)"/>
    <property type="match status" value="1"/>
</dbReference>
<dbReference type="Proteomes" id="UP000001595">
    <property type="component" value="Chromosome 19"/>
</dbReference>
<reference evidence="7 8" key="1">
    <citation type="submission" date="2008-02" db="EMBL/GenBank/DDBJ databases">
        <title>A 6x draft sequence assembly of the Pongo pygmaeus abelii genome.</title>
        <authorList>
            <person name="Wilson R.K."/>
            <person name="Mardis E."/>
        </authorList>
    </citation>
    <scope>NUCLEOTIDE SEQUENCE [LARGE SCALE GENOMIC DNA]</scope>
</reference>
<gene>
    <name evidence="7" type="primary">PGPEP1</name>
    <name evidence="6" type="ORF">CR201_G0037374</name>
</gene>
<name>A0A2J8T5X2_PONAB</name>
<reference evidence="7" key="3">
    <citation type="submission" date="2025-05" db="UniProtKB">
        <authorList>
            <consortium name="Ensembl"/>
        </authorList>
    </citation>
    <scope>IDENTIFICATION</scope>
</reference>
<evidence type="ECO:0000256" key="1">
    <source>
        <dbReference type="ARBA" id="ARBA00006641"/>
    </source>
</evidence>
<dbReference type="AlphaFoldDB" id="A0A2J8T5X2"/>
<keyword evidence="2" id="KW-0645">Protease</keyword>
<evidence type="ECO:0000256" key="5">
    <source>
        <dbReference type="SAM" id="MobiDB-lite"/>
    </source>
</evidence>
<dbReference type="CTD" id="54858"/>
<comment type="similarity">
    <text evidence="1">Belongs to the peptidase C15 family.</text>
</comment>
<feature type="region of interest" description="Disordered" evidence="5">
    <location>
        <begin position="87"/>
        <end position="111"/>
    </location>
</feature>
<sequence>MEQPRKAVVVTGFGPFGEHTVNASWIAVQELEKLGLGDSVDLHVYEIPVEYQTVQRLIPALWEKHSPQISLRLYLLHLSVPESRSISLRPRAPTGEAIQRGPAGQGTEGHH</sequence>
<proteinExistence type="inferred from homology"/>
<keyword evidence="8" id="KW-1185">Reference proteome</keyword>
<evidence type="ECO:0000313" key="6">
    <source>
        <dbReference type="EMBL" id="PNJ28437.1"/>
    </source>
</evidence>
<dbReference type="RefSeq" id="XP_009251260.2">
    <property type="nucleotide sequence ID" value="XM_009252985.4"/>
</dbReference>
<evidence type="ECO:0000256" key="3">
    <source>
        <dbReference type="ARBA" id="ARBA00022801"/>
    </source>
</evidence>
<keyword evidence="3" id="KW-0378">Hydrolase</keyword>
<accession>A0A2J8T5X2</accession>
<dbReference type="GeneID" id="100440178"/>
<dbReference type="InterPro" id="IPR016125">
    <property type="entry name" value="Peptidase_C15-like"/>
</dbReference>
<dbReference type="GO" id="GO:0006508">
    <property type="term" value="P:proteolysis"/>
    <property type="evidence" value="ECO:0007669"/>
    <property type="project" value="UniProtKB-KW"/>
</dbReference>
<reference evidence="6" key="2">
    <citation type="submission" date="2017-12" db="EMBL/GenBank/DDBJ databases">
        <title>High-resolution comparative analysis of great ape genomes.</title>
        <authorList>
            <person name="Pollen A."/>
            <person name="Hastie A."/>
            <person name="Hormozdiari F."/>
            <person name="Dougherty M."/>
            <person name="Liu R."/>
            <person name="Chaisson M."/>
            <person name="Hoppe E."/>
            <person name="Hill C."/>
            <person name="Pang A."/>
            <person name="Hillier L."/>
            <person name="Baker C."/>
            <person name="Armstrong J."/>
            <person name="Shendure J."/>
            <person name="Paten B."/>
            <person name="Wilson R."/>
            <person name="Chao H."/>
            <person name="Schneider V."/>
            <person name="Ventura M."/>
            <person name="Kronenberg Z."/>
            <person name="Murali S."/>
            <person name="Gordon D."/>
            <person name="Cantsilieris S."/>
            <person name="Munson K."/>
            <person name="Nelson B."/>
            <person name="Raja A."/>
            <person name="Underwood J."/>
            <person name="Diekhans M."/>
            <person name="Fiddes I."/>
            <person name="Haussler D."/>
            <person name="Eichler E."/>
        </authorList>
    </citation>
    <scope>NUCLEOTIDE SEQUENCE [LARGE SCALE GENOMIC DNA]</scope>
    <source>
        <strain evidence="6">Susie</strain>
    </source>
</reference>
<dbReference type="Gene3D" id="3.40.630.20">
    <property type="entry name" value="Peptidase C15, pyroglutamyl peptidase I-like"/>
    <property type="match status" value="1"/>
</dbReference>
<accession>A0A8I5YQ11</accession>
<evidence type="ECO:0000256" key="2">
    <source>
        <dbReference type="ARBA" id="ARBA00022670"/>
    </source>
</evidence>
<evidence type="ECO:0000256" key="4">
    <source>
        <dbReference type="ARBA" id="ARBA00022807"/>
    </source>
</evidence>
<evidence type="ECO:0000313" key="8">
    <source>
        <dbReference type="Proteomes" id="UP000001595"/>
    </source>
</evidence>
<dbReference type="PANTHER" id="PTHR23402">
    <property type="entry name" value="PROTEASE FAMILY C15 PYROGLUTAMYL-PEPTIDASE I-RELATED"/>
    <property type="match status" value="1"/>
</dbReference>
<dbReference type="GeneTree" id="ENSGT00390000015368"/>
<dbReference type="Pfam" id="PF01470">
    <property type="entry name" value="Peptidase_C15"/>
    <property type="match status" value="1"/>
</dbReference>
<organism evidence="6">
    <name type="scientific">Pongo abelii</name>
    <name type="common">Sumatran orangutan</name>
    <name type="synonym">Pongo pygmaeus abelii</name>
    <dbReference type="NCBI Taxonomy" id="9601"/>
    <lineage>
        <taxon>Eukaryota</taxon>
        <taxon>Metazoa</taxon>
        <taxon>Chordata</taxon>
        <taxon>Craniata</taxon>
        <taxon>Vertebrata</taxon>
        <taxon>Euteleostomi</taxon>
        <taxon>Mammalia</taxon>
        <taxon>Eutheria</taxon>
        <taxon>Euarchontoglires</taxon>
        <taxon>Primates</taxon>
        <taxon>Haplorrhini</taxon>
        <taxon>Catarrhini</taxon>
        <taxon>Hominidae</taxon>
        <taxon>Pongo</taxon>
    </lineage>
</organism>
<dbReference type="GO" id="GO:0008234">
    <property type="term" value="F:cysteine-type peptidase activity"/>
    <property type="evidence" value="ECO:0007669"/>
    <property type="project" value="UniProtKB-KW"/>
</dbReference>
<dbReference type="Ensembl" id="ENSPPYT00000060852.1">
    <property type="protein sequence ID" value="ENSPPYP00000040094.1"/>
    <property type="gene ID" value="ENSPPYG00000034816.1"/>
</dbReference>
<keyword evidence="4" id="KW-0788">Thiol protease</keyword>
<dbReference type="InterPro" id="IPR036440">
    <property type="entry name" value="Peptidase_C15-like_sf"/>
</dbReference>
<dbReference type="PANTHER" id="PTHR23402:SF16">
    <property type="entry name" value="PYROGLUTAMYL-PEPTIDASE 1"/>
    <property type="match status" value="1"/>
</dbReference>